<reference evidence="2 3" key="1">
    <citation type="submission" date="2024-09" db="EMBL/GenBank/DDBJ databases">
        <title>Rethinking Asexuality: The Enigmatic Case of Functional Sexual Genes in Lepraria (Stereocaulaceae).</title>
        <authorList>
            <person name="Doellman M."/>
            <person name="Sun Y."/>
            <person name="Barcenas-Pena A."/>
            <person name="Lumbsch H.T."/>
            <person name="Grewe F."/>
        </authorList>
    </citation>
    <scope>NUCLEOTIDE SEQUENCE [LARGE SCALE GENOMIC DNA]</scope>
    <source>
        <strain evidence="2 3">Mercado 3170</strain>
    </source>
</reference>
<keyword evidence="3" id="KW-1185">Reference proteome</keyword>
<accession>A0ABR4A7N5</accession>
<organism evidence="2 3">
    <name type="scientific">Stereocaulon virgatum</name>
    <dbReference type="NCBI Taxonomy" id="373712"/>
    <lineage>
        <taxon>Eukaryota</taxon>
        <taxon>Fungi</taxon>
        <taxon>Dikarya</taxon>
        <taxon>Ascomycota</taxon>
        <taxon>Pezizomycotina</taxon>
        <taxon>Lecanoromycetes</taxon>
        <taxon>OSLEUM clade</taxon>
        <taxon>Lecanoromycetidae</taxon>
        <taxon>Lecanorales</taxon>
        <taxon>Lecanorineae</taxon>
        <taxon>Stereocaulaceae</taxon>
        <taxon>Stereocaulon</taxon>
    </lineage>
</organism>
<name>A0ABR4A7N5_9LECA</name>
<comment type="caution">
    <text evidence="2">The sequence shown here is derived from an EMBL/GenBank/DDBJ whole genome shotgun (WGS) entry which is preliminary data.</text>
</comment>
<dbReference type="EMBL" id="JBEFKJ010000015">
    <property type="protein sequence ID" value="KAL2041917.1"/>
    <property type="molecule type" value="Genomic_DNA"/>
</dbReference>
<feature type="compositionally biased region" description="Polar residues" evidence="1">
    <location>
        <begin position="29"/>
        <end position="42"/>
    </location>
</feature>
<evidence type="ECO:0000313" key="2">
    <source>
        <dbReference type="EMBL" id="KAL2041917.1"/>
    </source>
</evidence>
<gene>
    <name evidence="2" type="ORF">N7G274_005104</name>
</gene>
<feature type="compositionally biased region" description="Basic and acidic residues" evidence="1">
    <location>
        <begin position="49"/>
        <end position="64"/>
    </location>
</feature>
<sequence>MGIPQAPLSKDGRTGGAVAGQESVKAELNEQQQMTASADNAGTSGGSGQDRKVHGGVEVGETKGKVIRRKWRHTCIRHKGQIDN</sequence>
<protein>
    <submittedName>
        <fullName evidence="2">Uncharacterized protein</fullName>
    </submittedName>
</protein>
<dbReference type="Proteomes" id="UP001590950">
    <property type="component" value="Unassembled WGS sequence"/>
</dbReference>
<evidence type="ECO:0000256" key="1">
    <source>
        <dbReference type="SAM" id="MobiDB-lite"/>
    </source>
</evidence>
<feature type="region of interest" description="Disordered" evidence="1">
    <location>
        <begin position="1"/>
        <end position="65"/>
    </location>
</feature>
<proteinExistence type="predicted"/>
<evidence type="ECO:0000313" key="3">
    <source>
        <dbReference type="Proteomes" id="UP001590950"/>
    </source>
</evidence>